<evidence type="ECO:0000313" key="1">
    <source>
        <dbReference type="EMBL" id="DAE19451.1"/>
    </source>
</evidence>
<dbReference type="EMBL" id="BK015675">
    <property type="protein sequence ID" value="DAE19451.1"/>
    <property type="molecule type" value="Genomic_DNA"/>
</dbReference>
<accession>A0A8S5QKX7</accession>
<name>A0A8S5QKX7_9CAUD</name>
<sequence length="67" mass="7620">MKVGDKVRAQFMTVPEEFPGKARGEKLYPIRAGVVTYIHPKRRYVTVAIMVDGKGIKESFRPEEVLV</sequence>
<reference evidence="1" key="1">
    <citation type="journal article" date="2021" name="Proc. Natl. Acad. Sci. U.S.A.">
        <title>A Catalog of Tens of Thousands of Viruses from Human Metagenomes Reveals Hidden Associations with Chronic Diseases.</title>
        <authorList>
            <person name="Tisza M.J."/>
            <person name="Buck C.B."/>
        </authorList>
    </citation>
    <scope>NUCLEOTIDE SEQUENCE</scope>
    <source>
        <strain evidence="1">CtyDR6</strain>
    </source>
</reference>
<proteinExistence type="predicted"/>
<organism evidence="1">
    <name type="scientific">Podoviridae sp. ctyDR6</name>
    <dbReference type="NCBI Taxonomy" id="2825288"/>
    <lineage>
        <taxon>Viruses</taxon>
        <taxon>Duplodnaviria</taxon>
        <taxon>Heunggongvirae</taxon>
        <taxon>Uroviricota</taxon>
        <taxon>Caudoviricetes</taxon>
    </lineage>
</organism>
<protein>
    <submittedName>
        <fullName evidence="1">Uncharacterized protein</fullName>
    </submittedName>
</protein>